<sequence length="433" mass="48513">MSKAKLQLASPRHHRPHSAARTVKRSKTVAVLLFVAALIHCTIVSSANRNALSAKYSPTTYTSISAKHNELLAGGNWRPTGDEADEGEALGYSRRELLENDQKWRKLGSVASGETFAYENVVMKAFQPTDAPFRNCLPGENVRWPTEISASLVLSGLAEDLSLSENATYVPIIDYFLVSGNENESPTWHMVTPFFSAGSLDNLAKQLRQSSTKYSAKELDIIFRPSFEHILRALNKMHTDHELCHDNVKPGSIFPVVGTGKPNETTHWLLGDMSNVRQVDHPYHRSFLWTRNNLRDCRANDVFRLVQAYMRFLSRAVDSNTEFNEQLLAGEVAWSRLFWATWHDVQQKLSISATRLLARSQSLDFVPDSPSRPSSFGGWPVELQDPVSWSLMGREKTLATAVKEKLDCETTETSARLWGLTAILGIPIPDCRG</sequence>
<protein>
    <recommendedName>
        <fullName evidence="4">Protein kinase domain-containing protein</fullName>
    </recommendedName>
</protein>
<gene>
    <name evidence="2" type="ORF">NLU13_1547</name>
</gene>
<evidence type="ECO:0000256" key="1">
    <source>
        <dbReference type="SAM" id="MobiDB-lite"/>
    </source>
</evidence>
<dbReference type="Proteomes" id="UP001175261">
    <property type="component" value="Unassembled WGS sequence"/>
</dbReference>
<keyword evidence="3" id="KW-1185">Reference proteome</keyword>
<organism evidence="2 3">
    <name type="scientific">Sarocladium strictum</name>
    <name type="common">Black bundle disease fungus</name>
    <name type="synonym">Acremonium strictum</name>
    <dbReference type="NCBI Taxonomy" id="5046"/>
    <lineage>
        <taxon>Eukaryota</taxon>
        <taxon>Fungi</taxon>
        <taxon>Dikarya</taxon>
        <taxon>Ascomycota</taxon>
        <taxon>Pezizomycotina</taxon>
        <taxon>Sordariomycetes</taxon>
        <taxon>Hypocreomycetidae</taxon>
        <taxon>Hypocreales</taxon>
        <taxon>Sarocladiaceae</taxon>
        <taxon>Sarocladium</taxon>
    </lineage>
</organism>
<proteinExistence type="predicted"/>
<dbReference type="SUPFAM" id="SSF56112">
    <property type="entry name" value="Protein kinase-like (PK-like)"/>
    <property type="match status" value="1"/>
</dbReference>
<evidence type="ECO:0008006" key="4">
    <source>
        <dbReference type="Google" id="ProtNLM"/>
    </source>
</evidence>
<name>A0AA39GT64_SARSR</name>
<feature type="compositionally biased region" description="Basic residues" evidence="1">
    <location>
        <begin position="11"/>
        <end position="22"/>
    </location>
</feature>
<dbReference type="AlphaFoldDB" id="A0AA39GT64"/>
<evidence type="ECO:0000313" key="3">
    <source>
        <dbReference type="Proteomes" id="UP001175261"/>
    </source>
</evidence>
<feature type="region of interest" description="Disordered" evidence="1">
    <location>
        <begin position="1"/>
        <end position="22"/>
    </location>
</feature>
<dbReference type="InterPro" id="IPR011009">
    <property type="entry name" value="Kinase-like_dom_sf"/>
</dbReference>
<dbReference type="EMBL" id="JAPDFR010000001">
    <property type="protein sequence ID" value="KAK0392049.1"/>
    <property type="molecule type" value="Genomic_DNA"/>
</dbReference>
<comment type="caution">
    <text evidence="2">The sequence shown here is derived from an EMBL/GenBank/DDBJ whole genome shotgun (WGS) entry which is preliminary data.</text>
</comment>
<accession>A0AA39GT64</accession>
<reference evidence="2" key="1">
    <citation type="submission" date="2022-10" db="EMBL/GenBank/DDBJ databases">
        <title>Determination and structural analysis of whole genome sequence of Sarocladium strictum F4-1.</title>
        <authorList>
            <person name="Hu L."/>
            <person name="Jiang Y."/>
        </authorList>
    </citation>
    <scope>NUCLEOTIDE SEQUENCE</scope>
    <source>
        <strain evidence="2">F4-1</strain>
    </source>
</reference>
<evidence type="ECO:0000313" key="2">
    <source>
        <dbReference type="EMBL" id="KAK0392049.1"/>
    </source>
</evidence>